<gene>
    <name evidence="1" type="ORF">FA95DRAFT_1381166</name>
</gene>
<accession>A0ACB8S818</accession>
<protein>
    <submittedName>
        <fullName evidence="1">Uncharacterized protein</fullName>
    </submittedName>
</protein>
<dbReference type="Proteomes" id="UP000814033">
    <property type="component" value="Unassembled WGS sequence"/>
</dbReference>
<evidence type="ECO:0000313" key="1">
    <source>
        <dbReference type="EMBL" id="KAI0052302.1"/>
    </source>
</evidence>
<comment type="caution">
    <text evidence="1">The sequence shown here is derived from an EMBL/GenBank/DDBJ whole genome shotgun (WGS) entry which is preliminary data.</text>
</comment>
<reference evidence="1" key="1">
    <citation type="submission" date="2021-02" db="EMBL/GenBank/DDBJ databases">
        <authorList>
            <consortium name="DOE Joint Genome Institute"/>
            <person name="Ahrendt S."/>
            <person name="Looney B.P."/>
            <person name="Miyauchi S."/>
            <person name="Morin E."/>
            <person name="Drula E."/>
            <person name="Courty P.E."/>
            <person name="Chicoki N."/>
            <person name="Fauchery L."/>
            <person name="Kohler A."/>
            <person name="Kuo A."/>
            <person name="Labutti K."/>
            <person name="Pangilinan J."/>
            <person name="Lipzen A."/>
            <person name="Riley R."/>
            <person name="Andreopoulos W."/>
            <person name="He G."/>
            <person name="Johnson J."/>
            <person name="Barry K.W."/>
            <person name="Grigoriev I.V."/>
            <person name="Nagy L."/>
            <person name="Hibbett D."/>
            <person name="Henrissat B."/>
            <person name="Matheny P.B."/>
            <person name="Labbe J."/>
            <person name="Martin F."/>
        </authorList>
    </citation>
    <scope>NUCLEOTIDE SEQUENCE</scope>
    <source>
        <strain evidence="1">FP105234-sp</strain>
    </source>
</reference>
<proteinExistence type="predicted"/>
<evidence type="ECO:0000313" key="2">
    <source>
        <dbReference type="Proteomes" id="UP000814033"/>
    </source>
</evidence>
<organism evidence="1 2">
    <name type="scientific">Auriscalpium vulgare</name>
    <dbReference type="NCBI Taxonomy" id="40419"/>
    <lineage>
        <taxon>Eukaryota</taxon>
        <taxon>Fungi</taxon>
        <taxon>Dikarya</taxon>
        <taxon>Basidiomycota</taxon>
        <taxon>Agaricomycotina</taxon>
        <taxon>Agaricomycetes</taxon>
        <taxon>Russulales</taxon>
        <taxon>Auriscalpiaceae</taxon>
        <taxon>Auriscalpium</taxon>
    </lineage>
</organism>
<dbReference type="EMBL" id="MU275846">
    <property type="protein sequence ID" value="KAI0052302.1"/>
    <property type="molecule type" value="Genomic_DNA"/>
</dbReference>
<name>A0ACB8S818_9AGAM</name>
<sequence>MHDLAASPRRALAAPPKSHPKKIGAPKAKGAVRAKSGCYTCRIRRKKCDEQPNDEGRCQTCCRLRLQCLGFGQKRPDWLKNNNVTVFREKIKDFLAAQGMIKGHSGSGTRASDQEGMLVLVSESGRSDASSPHSPTLSASSSEDHRPRGLAVSDERTSQYPIMPMHHTQYTYPPIAADFPESREHMLPSTTELSLPFVAPPPSTIMPSNNSLASMSSCKTQYRY</sequence>
<reference evidence="1" key="2">
    <citation type="journal article" date="2022" name="New Phytol.">
        <title>Evolutionary transition to the ectomycorrhizal habit in the genomes of a hyperdiverse lineage of mushroom-forming fungi.</title>
        <authorList>
            <person name="Looney B."/>
            <person name="Miyauchi S."/>
            <person name="Morin E."/>
            <person name="Drula E."/>
            <person name="Courty P.E."/>
            <person name="Kohler A."/>
            <person name="Kuo A."/>
            <person name="LaButti K."/>
            <person name="Pangilinan J."/>
            <person name="Lipzen A."/>
            <person name="Riley R."/>
            <person name="Andreopoulos W."/>
            <person name="He G."/>
            <person name="Johnson J."/>
            <person name="Nolan M."/>
            <person name="Tritt A."/>
            <person name="Barry K.W."/>
            <person name="Grigoriev I.V."/>
            <person name="Nagy L.G."/>
            <person name="Hibbett D."/>
            <person name="Henrissat B."/>
            <person name="Matheny P.B."/>
            <person name="Labbe J."/>
            <person name="Martin F.M."/>
        </authorList>
    </citation>
    <scope>NUCLEOTIDE SEQUENCE</scope>
    <source>
        <strain evidence="1">FP105234-sp</strain>
    </source>
</reference>
<keyword evidence="2" id="KW-1185">Reference proteome</keyword>